<proteinExistence type="predicted"/>
<feature type="region of interest" description="Disordered" evidence="6">
    <location>
        <begin position="323"/>
        <end position="354"/>
    </location>
</feature>
<evidence type="ECO:0000256" key="1">
    <source>
        <dbReference type="ARBA" id="ARBA00004127"/>
    </source>
</evidence>
<feature type="transmembrane region" description="Helical" evidence="7">
    <location>
        <begin position="171"/>
        <end position="193"/>
    </location>
</feature>
<feature type="transmembrane region" description="Helical" evidence="7">
    <location>
        <begin position="107"/>
        <end position="129"/>
    </location>
</feature>
<dbReference type="SUPFAM" id="SSF103473">
    <property type="entry name" value="MFS general substrate transporter"/>
    <property type="match status" value="1"/>
</dbReference>
<evidence type="ECO:0000256" key="6">
    <source>
        <dbReference type="SAM" id="MobiDB-lite"/>
    </source>
</evidence>
<dbReference type="PANTHER" id="PTHR23501:SF191">
    <property type="entry name" value="VACUOLAR BASIC AMINO ACID TRANSPORTER 4"/>
    <property type="match status" value="1"/>
</dbReference>
<feature type="transmembrane region" description="Helical" evidence="7">
    <location>
        <begin position="289"/>
        <end position="308"/>
    </location>
</feature>
<evidence type="ECO:0000256" key="7">
    <source>
        <dbReference type="SAM" id="Phobius"/>
    </source>
</evidence>
<organism evidence="8">
    <name type="scientific">freshwater metagenome</name>
    <dbReference type="NCBI Taxonomy" id="449393"/>
    <lineage>
        <taxon>unclassified sequences</taxon>
        <taxon>metagenomes</taxon>
        <taxon>ecological metagenomes</taxon>
    </lineage>
</organism>
<dbReference type="InterPro" id="IPR011701">
    <property type="entry name" value="MFS"/>
</dbReference>
<dbReference type="Gene3D" id="1.20.1250.20">
    <property type="entry name" value="MFS general substrate transporter like domains"/>
    <property type="match status" value="1"/>
</dbReference>
<feature type="compositionally biased region" description="Acidic residues" evidence="6">
    <location>
        <begin position="345"/>
        <end position="354"/>
    </location>
</feature>
<dbReference type="GO" id="GO:0022857">
    <property type="term" value="F:transmembrane transporter activity"/>
    <property type="evidence" value="ECO:0007669"/>
    <property type="project" value="InterPro"/>
</dbReference>
<sequence length="354" mass="36203">MITFGIIEGQAYGWVKTLNQLSVGGLTWTYSAISPTAAALFLGITLIISFLLWEKYRAAVDKPVLFDLSLYSVRSFRYGTLVGLLVSLGEFGVLFALSLFLQSVYGYTALQAGAVLATLAFGAFAGTAAAVRASRALGPAVALRIGMVLEVVGILWLGWELTPNGSGWSLVAPLVVYGAGVGFATSQLAGISLSQVPPAKSGQASGAQSTSRALGAAIGTAVLGATLLAGFGSTTSALTDRGVTPAVAQQVTAGLRASAGISFTTLSKKPNGEVLVAGAAQGYSTAVRGAAFVAAGFITIGLGASFLLPNVSLNGRKPEEAAKIEESVDQEPSVEPTPEPLLEVSDPDDDLIKV</sequence>
<keyword evidence="4 7" id="KW-1133">Transmembrane helix</keyword>
<keyword evidence="2" id="KW-0813">Transport</keyword>
<evidence type="ECO:0000313" key="8">
    <source>
        <dbReference type="EMBL" id="CAB4870235.1"/>
    </source>
</evidence>
<evidence type="ECO:0000256" key="2">
    <source>
        <dbReference type="ARBA" id="ARBA00022448"/>
    </source>
</evidence>
<dbReference type="AlphaFoldDB" id="A0A6J7DMX3"/>
<feature type="transmembrane region" description="Helical" evidence="7">
    <location>
        <begin position="141"/>
        <end position="159"/>
    </location>
</feature>
<accession>A0A6J7DMX3</accession>
<evidence type="ECO:0000256" key="5">
    <source>
        <dbReference type="ARBA" id="ARBA00023136"/>
    </source>
</evidence>
<dbReference type="GO" id="GO:0012505">
    <property type="term" value="C:endomembrane system"/>
    <property type="evidence" value="ECO:0007669"/>
    <property type="project" value="UniProtKB-SubCell"/>
</dbReference>
<evidence type="ECO:0000256" key="3">
    <source>
        <dbReference type="ARBA" id="ARBA00022692"/>
    </source>
</evidence>
<dbReference type="GO" id="GO:0005886">
    <property type="term" value="C:plasma membrane"/>
    <property type="evidence" value="ECO:0007669"/>
    <property type="project" value="TreeGrafter"/>
</dbReference>
<dbReference type="InterPro" id="IPR036259">
    <property type="entry name" value="MFS_trans_sf"/>
</dbReference>
<evidence type="ECO:0000256" key="4">
    <source>
        <dbReference type="ARBA" id="ARBA00022989"/>
    </source>
</evidence>
<dbReference type="Pfam" id="PF07690">
    <property type="entry name" value="MFS_1"/>
    <property type="match status" value="1"/>
</dbReference>
<comment type="subcellular location">
    <subcellularLocation>
        <location evidence="1">Endomembrane system</location>
        <topology evidence="1">Multi-pass membrane protein</topology>
    </subcellularLocation>
</comment>
<dbReference type="EMBL" id="CAFBLM010000029">
    <property type="protein sequence ID" value="CAB4870235.1"/>
    <property type="molecule type" value="Genomic_DNA"/>
</dbReference>
<keyword evidence="3 7" id="KW-0812">Transmembrane</keyword>
<name>A0A6J7DMX3_9ZZZZ</name>
<feature type="transmembrane region" description="Helical" evidence="7">
    <location>
        <begin position="78"/>
        <end position="101"/>
    </location>
</feature>
<dbReference type="PANTHER" id="PTHR23501">
    <property type="entry name" value="MAJOR FACILITATOR SUPERFAMILY"/>
    <property type="match status" value="1"/>
</dbReference>
<keyword evidence="5 7" id="KW-0472">Membrane</keyword>
<protein>
    <submittedName>
        <fullName evidence="8">Unannotated protein</fullName>
    </submittedName>
</protein>
<feature type="transmembrane region" description="Helical" evidence="7">
    <location>
        <begin position="28"/>
        <end position="53"/>
    </location>
</feature>
<gene>
    <name evidence="8" type="ORF">UFOPK3401_00762</name>
</gene>
<feature type="transmembrane region" description="Helical" evidence="7">
    <location>
        <begin position="213"/>
        <end position="231"/>
    </location>
</feature>
<reference evidence="8" key="1">
    <citation type="submission" date="2020-05" db="EMBL/GenBank/DDBJ databases">
        <authorList>
            <person name="Chiriac C."/>
            <person name="Salcher M."/>
            <person name="Ghai R."/>
            <person name="Kavagutti S V."/>
        </authorList>
    </citation>
    <scope>NUCLEOTIDE SEQUENCE</scope>
</reference>